<accession>A0AB94IX97</accession>
<evidence type="ECO:0000256" key="5">
    <source>
        <dbReference type="ARBA" id="ARBA00022967"/>
    </source>
</evidence>
<evidence type="ECO:0000256" key="7">
    <source>
        <dbReference type="ARBA" id="ARBA00023136"/>
    </source>
</evidence>
<dbReference type="InterPro" id="IPR050086">
    <property type="entry name" value="MetN_ABC_transporter-like"/>
</dbReference>
<dbReference type="PROSITE" id="PS00211">
    <property type="entry name" value="ABC_TRANSPORTER_1"/>
    <property type="match status" value="1"/>
</dbReference>
<keyword evidence="10" id="KW-1185">Reference proteome</keyword>
<dbReference type="SMART" id="SM00382">
    <property type="entry name" value="AAA"/>
    <property type="match status" value="1"/>
</dbReference>
<evidence type="ECO:0000256" key="3">
    <source>
        <dbReference type="ARBA" id="ARBA00022741"/>
    </source>
</evidence>
<dbReference type="AlphaFoldDB" id="A0AB94IX97"/>
<dbReference type="Gene3D" id="3.40.50.300">
    <property type="entry name" value="P-loop containing nucleotide triphosphate hydrolases"/>
    <property type="match status" value="1"/>
</dbReference>
<dbReference type="InterPro" id="IPR003593">
    <property type="entry name" value="AAA+_ATPase"/>
</dbReference>
<dbReference type="InterPro" id="IPR027417">
    <property type="entry name" value="P-loop_NTPase"/>
</dbReference>
<keyword evidence="5" id="KW-1278">Translocase</keyword>
<dbReference type="EMBL" id="FP929056">
    <property type="protein sequence ID" value="CBL28357.1"/>
    <property type="molecule type" value="Genomic_DNA"/>
</dbReference>
<name>A0AB94IX97_9BACT</name>
<dbReference type="Pfam" id="PF00005">
    <property type="entry name" value="ABC_tran"/>
    <property type="match status" value="1"/>
</dbReference>
<keyword evidence="6" id="KW-0029">Amino-acid transport</keyword>
<dbReference type="GO" id="GO:0006865">
    <property type="term" value="P:amino acid transport"/>
    <property type="evidence" value="ECO:0007669"/>
    <property type="project" value="UniProtKB-KW"/>
</dbReference>
<dbReference type="GO" id="GO:0005524">
    <property type="term" value="F:ATP binding"/>
    <property type="evidence" value="ECO:0007669"/>
    <property type="project" value="UniProtKB-KW"/>
</dbReference>
<gene>
    <name evidence="9" type="ORF">SY1_11990</name>
</gene>
<dbReference type="SUPFAM" id="SSF52540">
    <property type="entry name" value="P-loop containing nucleoside triphosphate hydrolases"/>
    <property type="match status" value="1"/>
</dbReference>
<dbReference type="InterPro" id="IPR017871">
    <property type="entry name" value="ABC_transporter-like_CS"/>
</dbReference>
<keyword evidence="2" id="KW-1003">Cell membrane</keyword>
<dbReference type="PANTHER" id="PTHR43166:SF30">
    <property type="entry name" value="METHIONINE IMPORT ATP-BINDING PROTEIN METN"/>
    <property type="match status" value="1"/>
</dbReference>
<dbReference type="GO" id="GO:0016887">
    <property type="term" value="F:ATP hydrolysis activity"/>
    <property type="evidence" value="ECO:0007669"/>
    <property type="project" value="InterPro"/>
</dbReference>
<organism evidence="9 10">
    <name type="scientific">Fretibacterium fastidiosum</name>
    <dbReference type="NCBI Taxonomy" id="651822"/>
    <lineage>
        <taxon>Bacteria</taxon>
        <taxon>Thermotogati</taxon>
        <taxon>Synergistota</taxon>
        <taxon>Synergistia</taxon>
        <taxon>Synergistales</taxon>
        <taxon>Aminobacteriaceae</taxon>
        <taxon>Fretibacterium</taxon>
    </lineage>
</organism>
<dbReference type="PROSITE" id="PS50893">
    <property type="entry name" value="ABC_TRANSPORTER_2"/>
    <property type="match status" value="1"/>
</dbReference>
<dbReference type="KEGG" id="sbr:SY1_11990"/>
<reference evidence="9 10" key="2">
    <citation type="submission" date="2010-03" db="EMBL/GenBank/DDBJ databases">
        <authorList>
            <person name="Pajon A."/>
        </authorList>
    </citation>
    <scope>NUCLEOTIDE SEQUENCE [LARGE SCALE GENOMIC DNA]</scope>
    <source>
        <strain evidence="9 10">SGP1</strain>
    </source>
</reference>
<keyword evidence="3" id="KW-0547">Nucleotide-binding</keyword>
<keyword evidence="7" id="KW-0472">Membrane</keyword>
<keyword evidence="1" id="KW-0813">Transport</keyword>
<feature type="domain" description="ABC transporter" evidence="8">
    <location>
        <begin position="4"/>
        <end position="239"/>
    </location>
</feature>
<dbReference type="Proteomes" id="UP000008957">
    <property type="component" value="Chromosome"/>
</dbReference>
<evidence type="ECO:0000256" key="6">
    <source>
        <dbReference type="ARBA" id="ARBA00022970"/>
    </source>
</evidence>
<evidence type="ECO:0000256" key="1">
    <source>
        <dbReference type="ARBA" id="ARBA00022448"/>
    </source>
</evidence>
<evidence type="ECO:0000313" key="10">
    <source>
        <dbReference type="Proteomes" id="UP000008957"/>
    </source>
</evidence>
<reference evidence="10" key="1">
    <citation type="submission" date="2010-03" db="EMBL/GenBank/DDBJ databases">
        <title>The genome sequence of Synergistetes sp. SGP1.</title>
        <authorList>
            <consortium name="metaHIT consortium -- http://www.metahit.eu/"/>
            <person name="Pajon A."/>
            <person name="Turner K."/>
            <person name="Parkhill J."/>
            <person name="Wade W."/>
            <person name="Vartoukian S."/>
        </authorList>
    </citation>
    <scope>NUCLEOTIDE SEQUENCE [LARGE SCALE GENOMIC DNA]</scope>
    <source>
        <strain evidence="10">SGP1</strain>
    </source>
</reference>
<evidence type="ECO:0000256" key="4">
    <source>
        <dbReference type="ARBA" id="ARBA00022840"/>
    </source>
</evidence>
<dbReference type="PANTHER" id="PTHR43166">
    <property type="entry name" value="AMINO ACID IMPORT ATP-BINDING PROTEIN"/>
    <property type="match status" value="1"/>
</dbReference>
<dbReference type="InterPro" id="IPR003439">
    <property type="entry name" value="ABC_transporter-like_ATP-bd"/>
</dbReference>
<evidence type="ECO:0000313" key="9">
    <source>
        <dbReference type="EMBL" id="CBL28357.1"/>
    </source>
</evidence>
<keyword evidence="4" id="KW-0067">ATP-binding</keyword>
<protein>
    <submittedName>
        <fullName evidence="9">ABC-type metal ion transport system, ATPase component</fullName>
    </submittedName>
</protein>
<evidence type="ECO:0000256" key="2">
    <source>
        <dbReference type="ARBA" id="ARBA00022475"/>
    </source>
</evidence>
<proteinExistence type="predicted"/>
<sequence length="274" mass="30671">MQMITFENVCKSYDGVDVLNNLNLKIADNEAFGIIGPSGVGKSTILNCLNGLEKYQRGSVVVDGVRVETLSDAELRRFRKNVGLIFQNFSLIGRKDVFHNISFPMECWGCSKTEIKDRVEELAEVTGMQEKLKSRPAELSGGQKQRVAIARALALNPRYLLCDECTSALDPRSTASVLELLESLREKYKITIIIVTHEMAVVRRFCERVGIIDGGKASLVGNVAEVFREVPQQLRAVLGDEEGKVSFTIDIHDFESCRKFLDDRGIRYGIAEEY</sequence>
<evidence type="ECO:0000259" key="8">
    <source>
        <dbReference type="PROSITE" id="PS50893"/>
    </source>
</evidence>